<evidence type="ECO:0000313" key="3">
    <source>
        <dbReference type="EMBL" id="GFH44776.1"/>
    </source>
</evidence>
<feature type="signal peptide" evidence="2">
    <location>
        <begin position="1"/>
        <end position="20"/>
    </location>
</feature>
<keyword evidence="1" id="KW-1133">Transmembrane helix</keyword>
<keyword evidence="1" id="KW-0472">Membrane</keyword>
<dbReference type="Proteomes" id="UP001054902">
    <property type="component" value="Unassembled WGS sequence"/>
</dbReference>
<keyword evidence="4" id="KW-1185">Reference proteome</keyword>
<reference evidence="3 4" key="1">
    <citation type="journal article" date="2021" name="Sci. Rep.">
        <title>The genome of the diatom Chaetoceros tenuissimus carries an ancient integrated fragment of an extant virus.</title>
        <authorList>
            <person name="Hongo Y."/>
            <person name="Kimura K."/>
            <person name="Takaki Y."/>
            <person name="Yoshida Y."/>
            <person name="Baba S."/>
            <person name="Kobayashi G."/>
            <person name="Nagasaki K."/>
            <person name="Hano T."/>
            <person name="Tomaru Y."/>
        </authorList>
    </citation>
    <scope>NUCLEOTIDE SEQUENCE [LARGE SCALE GENOMIC DNA]</scope>
    <source>
        <strain evidence="3 4">NIES-3715</strain>
    </source>
</reference>
<evidence type="ECO:0000313" key="4">
    <source>
        <dbReference type="Proteomes" id="UP001054902"/>
    </source>
</evidence>
<accession>A0AAD3GZJ3</accession>
<feature type="transmembrane region" description="Helical" evidence="1">
    <location>
        <begin position="170"/>
        <end position="188"/>
    </location>
</feature>
<dbReference type="AlphaFoldDB" id="A0AAD3GZJ3"/>
<keyword evidence="1" id="KW-0812">Transmembrane</keyword>
<evidence type="ECO:0000256" key="1">
    <source>
        <dbReference type="SAM" id="Phobius"/>
    </source>
</evidence>
<gene>
    <name evidence="3" type="ORF">CTEN210_01250</name>
</gene>
<comment type="caution">
    <text evidence="3">The sequence shown here is derived from an EMBL/GenBank/DDBJ whole genome shotgun (WGS) entry which is preliminary data.</text>
</comment>
<dbReference type="EMBL" id="BLLK01000020">
    <property type="protein sequence ID" value="GFH44776.1"/>
    <property type="molecule type" value="Genomic_DNA"/>
</dbReference>
<evidence type="ECO:0000256" key="2">
    <source>
        <dbReference type="SAM" id="SignalP"/>
    </source>
</evidence>
<proteinExistence type="predicted"/>
<name>A0AAD3GZJ3_9STRA</name>
<organism evidence="3 4">
    <name type="scientific">Chaetoceros tenuissimus</name>
    <dbReference type="NCBI Taxonomy" id="426638"/>
    <lineage>
        <taxon>Eukaryota</taxon>
        <taxon>Sar</taxon>
        <taxon>Stramenopiles</taxon>
        <taxon>Ochrophyta</taxon>
        <taxon>Bacillariophyta</taxon>
        <taxon>Coscinodiscophyceae</taxon>
        <taxon>Chaetocerotophycidae</taxon>
        <taxon>Chaetocerotales</taxon>
        <taxon>Chaetocerotaceae</taxon>
        <taxon>Chaetoceros</taxon>
    </lineage>
</organism>
<feature type="chain" id="PRO_5041907918" evidence="2">
    <location>
        <begin position="21"/>
        <end position="213"/>
    </location>
</feature>
<protein>
    <submittedName>
        <fullName evidence="3">Uncharacterized protein</fullName>
    </submittedName>
</protein>
<keyword evidence="2" id="KW-0732">Signal</keyword>
<sequence>MNSILRSITLLAALVNVARAVEFTVTFNGCNGSTEVLDITDAVFTCDGLCTWGSTATVAASVDLGEDFANYYGADVTASLKAASFKAYEFLNEENMDLCEYAGVENCQAGGAGTYAIETELTIPDGSGHWASSIANAAFGTAEAKIDFGNDRVIVCSAKVQGAMAGYTKAALGGVSLIVVSLIALVLLRRRRRSKNSEVSDQGAPNSSFARMV</sequence>